<dbReference type="EMBL" id="JAKRYL010000019">
    <property type="protein sequence ID" value="MCL7748748.1"/>
    <property type="molecule type" value="Genomic_DNA"/>
</dbReference>
<name>A0A9X2I6N3_9BACI</name>
<dbReference type="RefSeq" id="WP_250097637.1">
    <property type="nucleotide sequence ID" value="NZ_JAKRYL010000019.1"/>
</dbReference>
<dbReference type="AlphaFoldDB" id="A0A9X2I6N3"/>
<sequence length="162" mass="18516">MKTDIGEYIVGAYLKSIKDCNFIDYNVRIPGGGLKGLSELDVVGLNFKTNTAYLCEVTTHIRGLLYGNNQTTVQKIIQKHEVQKEYAEIILKDIPNIEFMFWSPYVPTGYITDKLGEIDTLQLVINQDYTSCINEMREIASKHTNDLGNPFLRTLQILEHLR</sequence>
<gene>
    <name evidence="1" type="ORF">MF646_16620</name>
</gene>
<evidence type="ECO:0000313" key="2">
    <source>
        <dbReference type="Proteomes" id="UP001139150"/>
    </source>
</evidence>
<reference evidence="1" key="1">
    <citation type="submission" date="2022-02" db="EMBL/GenBank/DDBJ databases">
        <title>Halalkalibacter sp. nov. isolated from Lonar Lake, India.</title>
        <authorList>
            <person name="Joshi A."/>
            <person name="Thite S."/>
            <person name="Lodha T."/>
        </authorList>
    </citation>
    <scope>NUCLEOTIDE SEQUENCE</scope>
    <source>
        <strain evidence="1">MEB205</strain>
    </source>
</reference>
<evidence type="ECO:0000313" key="1">
    <source>
        <dbReference type="EMBL" id="MCL7748748.1"/>
    </source>
</evidence>
<keyword evidence="2" id="KW-1185">Reference proteome</keyword>
<proteinExistence type="predicted"/>
<accession>A0A9X2I6N3</accession>
<protein>
    <submittedName>
        <fullName evidence="1">Uncharacterized protein</fullName>
    </submittedName>
</protein>
<comment type="caution">
    <text evidence="1">The sequence shown here is derived from an EMBL/GenBank/DDBJ whole genome shotgun (WGS) entry which is preliminary data.</text>
</comment>
<organism evidence="1 2">
    <name type="scientific">Halalkalibacter alkaliphilus</name>
    <dbReference type="NCBI Taxonomy" id="2917993"/>
    <lineage>
        <taxon>Bacteria</taxon>
        <taxon>Bacillati</taxon>
        <taxon>Bacillota</taxon>
        <taxon>Bacilli</taxon>
        <taxon>Bacillales</taxon>
        <taxon>Bacillaceae</taxon>
        <taxon>Halalkalibacter</taxon>
    </lineage>
</organism>
<dbReference type="Proteomes" id="UP001139150">
    <property type="component" value="Unassembled WGS sequence"/>
</dbReference>